<comment type="similarity">
    <text evidence="1">Belongs to the glutaredoxin family.</text>
</comment>
<dbReference type="InterPro" id="IPR036249">
    <property type="entry name" value="Thioredoxin-like_sf"/>
</dbReference>
<dbReference type="Gene3D" id="3.40.30.10">
    <property type="entry name" value="Glutaredoxin"/>
    <property type="match status" value="1"/>
</dbReference>
<dbReference type="Pfam" id="PF05768">
    <property type="entry name" value="Glrx-like"/>
    <property type="match status" value="1"/>
</dbReference>
<reference evidence="2 3" key="2">
    <citation type="journal article" date="2012" name="Open Biol.">
        <title>Characteristics of nucleosomes and linker DNA regions on the genome of the basidiomycete Mixia osmundae revealed by mono- and dinucleosome mapping.</title>
        <authorList>
            <person name="Nishida H."/>
            <person name="Kondo S."/>
            <person name="Matsumoto T."/>
            <person name="Suzuki Y."/>
            <person name="Yoshikawa H."/>
            <person name="Taylor T.D."/>
            <person name="Sugiyama J."/>
        </authorList>
    </citation>
    <scope>NUCLEOTIDE SEQUENCE [LARGE SCALE GENOMIC DNA]</scope>
    <source>
        <strain evidence="3">CBS 9802 / IAM 14324 / JCM 22182 / KY 12970</strain>
    </source>
</reference>
<dbReference type="EMBL" id="BABT02000150">
    <property type="protein sequence ID" value="GAA97991.1"/>
    <property type="molecule type" value="Genomic_DNA"/>
</dbReference>
<dbReference type="STRING" id="764103.G7E581"/>
<keyword evidence="1" id="KW-0249">Electron transport</keyword>
<dbReference type="InParanoid" id="G7E581"/>
<dbReference type="OrthoDB" id="429967at2759"/>
<keyword evidence="3" id="KW-1185">Reference proteome</keyword>
<dbReference type="InterPro" id="IPR052565">
    <property type="entry name" value="Glutaredoxin-like_YDR286C"/>
</dbReference>
<dbReference type="PANTHER" id="PTHR33558:SF1">
    <property type="entry name" value="GLUTAREDOXIN-LIKE PROTEIN C5ORF63 HOMOLOG"/>
    <property type="match status" value="1"/>
</dbReference>
<protein>
    <recommendedName>
        <fullName evidence="1">Glutaredoxin-like protein</fullName>
    </recommendedName>
</protein>
<dbReference type="HOGENOM" id="CLU_125054_0_3_1"/>
<reference evidence="2 3" key="1">
    <citation type="journal article" date="2011" name="J. Gen. Appl. Microbiol.">
        <title>Draft genome sequencing of the enigmatic basidiomycete Mixia osmundae.</title>
        <authorList>
            <person name="Nishida H."/>
            <person name="Nagatsuka Y."/>
            <person name="Sugiyama J."/>
        </authorList>
    </citation>
    <scope>NUCLEOTIDE SEQUENCE [LARGE SCALE GENOMIC DNA]</scope>
    <source>
        <strain evidence="3">CBS 9802 / IAM 14324 / JCM 22182 / KY 12970</strain>
    </source>
</reference>
<dbReference type="Proteomes" id="UP000009131">
    <property type="component" value="Unassembled WGS sequence"/>
</dbReference>
<name>G7E581_MIXOS</name>
<sequence>LSSRPRLTLYVGGPECTLCEEALEKLESMPDQPDFDLQVYNIRDDRLPDVKIWRRRYQYDIPVLHLGNEQIMKHRIDTQKLSERLRAWSNTS</sequence>
<comment type="caution">
    <text evidence="2">The sequence shown here is derived from an EMBL/GenBank/DDBJ whole genome shotgun (WGS) entry which is preliminary data.</text>
</comment>
<evidence type="ECO:0000313" key="3">
    <source>
        <dbReference type="Proteomes" id="UP000009131"/>
    </source>
</evidence>
<accession>G7E581</accession>
<dbReference type="SUPFAM" id="SSF52833">
    <property type="entry name" value="Thioredoxin-like"/>
    <property type="match status" value="1"/>
</dbReference>
<proteinExistence type="inferred from homology"/>
<dbReference type="eggNOG" id="ENOG502SD0T">
    <property type="taxonomic scope" value="Eukaryota"/>
</dbReference>
<dbReference type="PANTHER" id="PTHR33558">
    <property type="entry name" value="GLUTAREDOXIN-LIKE PROTEIN C5ORF63 HOMOLOG"/>
    <property type="match status" value="1"/>
</dbReference>
<evidence type="ECO:0000313" key="2">
    <source>
        <dbReference type="EMBL" id="GAA97991.1"/>
    </source>
</evidence>
<dbReference type="AlphaFoldDB" id="G7E581"/>
<gene>
    <name evidence="2" type="primary">Mo04671</name>
    <name evidence="2" type="ORF">E5Q_04671</name>
</gene>
<keyword evidence="1" id="KW-0813">Transport</keyword>
<organism evidence="2 3">
    <name type="scientific">Mixia osmundae (strain CBS 9802 / IAM 14324 / JCM 22182 / KY 12970)</name>
    <dbReference type="NCBI Taxonomy" id="764103"/>
    <lineage>
        <taxon>Eukaryota</taxon>
        <taxon>Fungi</taxon>
        <taxon>Dikarya</taxon>
        <taxon>Basidiomycota</taxon>
        <taxon>Pucciniomycotina</taxon>
        <taxon>Mixiomycetes</taxon>
        <taxon>Mixiales</taxon>
        <taxon>Mixiaceae</taxon>
        <taxon>Mixia</taxon>
    </lineage>
</organism>
<evidence type="ECO:0000256" key="1">
    <source>
        <dbReference type="RuleBase" id="RU363082"/>
    </source>
</evidence>
<feature type="non-terminal residue" evidence="2">
    <location>
        <position position="1"/>
    </location>
</feature>
<dbReference type="InterPro" id="IPR008554">
    <property type="entry name" value="Glutaredoxin-like"/>
</dbReference>